<dbReference type="Pfam" id="PF23354">
    <property type="entry name" value="TPR_NUP160_120_M"/>
    <property type="match status" value="1"/>
</dbReference>
<sequence>MAVQELEIVTGLSMYESRPGYWSSETSKQCLELYGEAHALGRSLKLLNEQLSLNIISNSSFVSLGSWINEEERLTNIFSDGLPFTSTSSSGKELNDFVANCAQGLLTAFYPTNNHCLLFKLLFIEKHYLGLKDLIKLTTLYEQEFLKSNCTESPTFEFYLGVAYAAAGLGEKALERFNSCISSGEKGDRGLSMTLSVPENRIQKELMSRLFMEIITILAEHGHKEQVTSISKKARQYLNDKNSVQNRPILHIQ</sequence>
<evidence type="ECO:0000313" key="3">
    <source>
        <dbReference type="WBParaSite" id="MBELARI_LOCUS16644"/>
    </source>
</evidence>
<feature type="domain" description="NUP160 middle TPR" evidence="1">
    <location>
        <begin position="110"/>
        <end position="242"/>
    </location>
</feature>
<dbReference type="Proteomes" id="UP000887575">
    <property type="component" value="Unassembled WGS sequence"/>
</dbReference>
<accession>A0AAF3ES31</accession>
<name>A0AAF3ES31_9BILA</name>
<keyword evidence="2" id="KW-1185">Reference proteome</keyword>
<dbReference type="AlphaFoldDB" id="A0AAF3ES31"/>
<reference evidence="3" key="1">
    <citation type="submission" date="2024-02" db="UniProtKB">
        <authorList>
            <consortium name="WormBaseParasite"/>
        </authorList>
    </citation>
    <scope>IDENTIFICATION</scope>
</reference>
<evidence type="ECO:0000259" key="1">
    <source>
        <dbReference type="Pfam" id="PF23354"/>
    </source>
</evidence>
<evidence type="ECO:0000313" key="2">
    <source>
        <dbReference type="Proteomes" id="UP000887575"/>
    </source>
</evidence>
<dbReference type="InterPro" id="IPR056535">
    <property type="entry name" value="TPR_NUP160_M"/>
</dbReference>
<dbReference type="WBParaSite" id="MBELARI_LOCUS16644">
    <property type="protein sequence ID" value="MBELARI_LOCUS16644"/>
    <property type="gene ID" value="MBELARI_LOCUS16644"/>
</dbReference>
<proteinExistence type="predicted"/>
<organism evidence="2 3">
    <name type="scientific">Mesorhabditis belari</name>
    <dbReference type="NCBI Taxonomy" id="2138241"/>
    <lineage>
        <taxon>Eukaryota</taxon>
        <taxon>Metazoa</taxon>
        <taxon>Ecdysozoa</taxon>
        <taxon>Nematoda</taxon>
        <taxon>Chromadorea</taxon>
        <taxon>Rhabditida</taxon>
        <taxon>Rhabditina</taxon>
        <taxon>Rhabditomorpha</taxon>
        <taxon>Rhabditoidea</taxon>
        <taxon>Rhabditidae</taxon>
        <taxon>Mesorhabditinae</taxon>
        <taxon>Mesorhabditis</taxon>
    </lineage>
</organism>
<protein>
    <recommendedName>
        <fullName evidence="1">NUP160 middle TPR domain-containing protein</fullName>
    </recommendedName>
</protein>